<dbReference type="Gene3D" id="2.40.50.140">
    <property type="entry name" value="Nucleic acid-binding proteins"/>
    <property type="match status" value="1"/>
</dbReference>
<protein>
    <submittedName>
        <fullName evidence="7">DNA ligase</fullName>
        <ecNumber evidence="7">6.5.1.1</ecNumber>
    </submittedName>
</protein>
<dbReference type="Gene3D" id="3.30.1490.70">
    <property type="match status" value="1"/>
</dbReference>
<evidence type="ECO:0000256" key="1">
    <source>
        <dbReference type="ARBA" id="ARBA00022598"/>
    </source>
</evidence>
<dbReference type="RefSeq" id="WP_213681995.1">
    <property type="nucleotide sequence ID" value="NZ_CP074572.1"/>
</dbReference>
<dbReference type="Pfam" id="PF14743">
    <property type="entry name" value="DNA_ligase_OB_2"/>
    <property type="match status" value="1"/>
</dbReference>
<dbReference type="CDD" id="cd07896">
    <property type="entry name" value="Adenylation_kDNA_ligase_like"/>
    <property type="match status" value="1"/>
</dbReference>
<evidence type="ECO:0000256" key="3">
    <source>
        <dbReference type="ARBA" id="ARBA00022763"/>
    </source>
</evidence>
<dbReference type="EC" id="6.5.1.1" evidence="7"/>
<feature type="domain" description="DNA ligase OB-like" evidence="6">
    <location>
        <begin position="215"/>
        <end position="280"/>
    </location>
</feature>
<evidence type="ECO:0000313" key="8">
    <source>
        <dbReference type="Proteomes" id="UP000676428"/>
    </source>
</evidence>
<evidence type="ECO:0000256" key="4">
    <source>
        <dbReference type="ARBA" id="ARBA00023204"/>
    </source>
</evidence>
<evidence type="ECO:0000313" key="7">
    <source>
        <dbReference type="EMBL" id="QVK23367.1"/>
    </source>
</evidence>
<sequence length="311" mass="33879">MRLFTFASKLIGLFGVIAGWLVISPVAATTIPAPELAKIWQSQHAIDAFLVSEKLDGVRARWDGKRLLSRSGLAIDAPAWFTAGLPEQPLEGELWGGYGSFDAVSAAARSQGNDEAWRVIKLYLFDAPTIAGGFAERYQQFASFDNLTPYLKVIPQREVTDNAALQRWLKAVLAQGGEGLMLHRRNAIYTSGRSDNVFKLKAVLDDEAQVLAILPGKGKYQGMMGALLVETALGVQFRIGSGFSDAQRANPPAIGSWITFAYSGMTSKGKPRFARFLRVRSDYQLSHDAVPVPEAHAPGSQTIPITETEPL</sequence>
<organism evidence="7 8">
    <name type="scientific">Shewanella dokdonensis</name>
    <dbReference type="NCBI Taxonomy" id="712036"/>
    <lineage>
        <taxon>Bacteria</taxon>
        <taxon>Pseudomonadati</taxon>
        <taxon>Pseudomonadota</taxon>
        <taxon>Gammaproteobacteria</taxon>
        <taxon>Alteromonadales</taxon>
        <taxon>Shewanellaceae</taxon>
        <taxon>Shewanella</taxon>
    </lineage>
</organism>
<dbReference type="SUPFAM" id="SSF50249">
    <property type="entry name" value="Nucleic acid-binding proteins"/>
    <property type="match status" value="1"/>
</dbReference>
<evidence type="ECO:0000256" key="5">
    <source>
        <dbReference type="SAM" id="MobiDB-lite"/>
    </source>
</evidence>
<dbReference type="PANTHER" id="PTHR47810">
    <property type="entry name" value="DNA LIGASE"/>
    <property type="match status" value="1"/>
</dbReference>
<dbReference type="InterPro" id="IPR012340">
    <property type="entry name" value="NA-bd_OB-fold"/>
</dbReference>
<gene>
    <name evidence="7" type="ORF">KHX94_00680</name>
</gene>
<dbReference type="NCBIfam" id="NF006592">
    <property type="entry name" value="PRK09125.1"/>
    <property type="match status" value="1"/>
</dbReference>
<dbReference type="SUPFAM" id="SSF56091">
    <property type="entry name" value="DNA ligase/mRNA capping enzyme, catalytic domain"/>
    <property type="match status" value="1"/>
</dbReference>
<dbReference type="PANTHER" id="PTHR47810:SF1">
    <property type="entry name" value="DNA LIGASE B"/>
    <property type="match status" value="1"/>
</dbReference>
<keyword evidence="1 7" id="KW-0436">Ligase</keyword>
<dbReference type="CDD" id="cd08041">
    <property type="entry name" value="OBF_kDNA_ligase_like"/>
    <property type="match status" value="1"/>
</dbReference>
<dbReference type="GO" id="GO:0003910">
    <property type="term" value="F:DNA ligase (ATP) activity"/>
    <property type="evidence" value="ECO:0007669"/>
    <property type="project" value="UniProtKB-EC"/>
</dbReference>
<evidence type="ECO:0000256" key="2">
    <source>
        <dbReference type="ARBA" id="ARBA00022705"/>
    </source>
</evidence>
<dbReference type="InterPro" id="IPR050326">
    <property type="entry name" value="NAD_dep_DNA_ligaseB"/>
</dbReference>
<proteinExistence type="predicted"/>
<keyword evidence="3" id="KW-0227">DNA damage</keyword>
<feature type="region of interest" description="Disordered" evidence="5">
    <location>
        <begin position="291"/>
        <end position="311"/>
    </location>
</feature>
<keyword evidence="8" id="KW-1185">Reference proteome</keyword>
<dbReference type="EMBL" id="CP074572">
    <property type="protein sequence ID" value="QVK23367.1"/>
    <property type="molecule type" value="Genomic_DNA"/>
</dbReference>
<dbReference type="Gene3D" id="3.30.470.30">
    <property type="entry name" value="DNA ligase/mRNA capping enzyme"/>
    <property type="match status" value="1"/>
</dbReference>
<reference evidence="7 8" key="1">
    <citation type="journal article" date="2012" name="Int. J. Syst. Evol. Microbiol.">
        <title>Shewanella dokdonensis sp. nov., isolated from seawater.</title>
        <authorList>
            <person name="Sung H.R."/>
            <person name="Yoon J.H."/>
            <person name="Ghim S.Y."/>
        </authorList>
    </citation>
    <scope>NUCLEOTIDE SEQUENCE [LARGE SCALE GENOMIC DNA]</scope>
    <source>
        <strain evidence="7 8">DSM 23626</strain>
    </source>
</reference>
<keyword evidence="2" id="KW-0235">DNA replication</keyword>
<keyword evidence="4" id="KW-0234">DNA repair</keyword>
<dbReference type="Proteomes" id="UP000676428">
    <property type="component" value="Chromosome"/>
</dbReference>
<evidence type="ECO:0000259" key="6">
    <source>
        <dbReference type="Pfam" id="PF14743"/>
    </source>
</evidence>
<accession>A0ABX8DHH2</accession>
<dbReference type="InterPro" id="IPR029319">
    <property type="entry name" value="DNA_ligase_OB"/>
</dbReference>
<name>A0ABX8DHH2_9GAMM</name>